<dbReference type="Pfam" id="PF04199">
    <property type="entry name" value="Cyclase"/>
    <property type="match status" value="1"/>
</dbReference>
<dbReference type="Proteomes" id="UP000240925">
    <property type="component" value="Unassembled WGS sequence"/>
</dbReference>
<gene>
    <name evidence="1" type="ORF">B9Q10_00270</name>
</gene>
<evidence type="ECO:0008006" key="3">
    <source>
        <dbReference type="Google" id="ProtNLM"/>
    </source>
</evidence>
<dbReference type="AlphaFoldDB" id="A0A2R6BYB8"/>
<name>A0A2R6BYB8_9ARCH</name>
<dbReference type="EMBL" id="NEXL01000008">
    <property type="protein sequence ID" value="PSO03642.1"/>
    <property type="molecule type" value="Genomic_DNA"/>
</dbReference>
<evidence type="ECO:0000313" key="2">
    <source>
        <dbReference type="Proteomes" id="UP000240925"/>
    </source>
</evidence>
<reference evidence="1 2" key="1">
    <citation type="submission" date="2017-04" db="EMBL/GenBank/DDBJ databases">
        <title>Novel microbial lineages endemic to geothermal iron-oxide mats fill important gaps in the evolutionary history of Archaea.</title>
        <authorList>
            <person name="Jay Z.J."/>
            <person name="Beam J.P."/>
            <person name="Dlakic M."/>
            <person name="Rusch D.B."/>
            <person name="Kozubal M.A."/>
            <person name="Inskeep W.P."/>
        </authorList>
    </citation>
    <scope>NUCLEOTIDE SEQUENCE [LARGE SCALE GENOMIC DNA]</scope>
    <source>
        <strain evidence="1">ECH_B_SAG-E12</strain>
    </source>
</reference>
<dbReference type="SUPFAM" id="SSF102198">
    <property type="entry name" value="Putative cyclase"/>
    <property type="match status" value="1"/>
</dbReference>
<dbReference type="PANTHER" id="PTHR31118">
    <property type="entry name" value="CYCLASE-LIKE PROTEIN 2"/>
    <property type="match status" value="1"/>
</dbReference>
<sequence length="208" mass="22493">MNRSSFVAKIVDLTLPIENGMPFYPGDPKPEVTQYKWIARDGVNIKVLHIGTHSGTHIDAPAHFIDGANTIDKLDVLAVSGKAVTLKAKVENGVVKSLEGLSKKAEILLVYTGANRRWGSNWSPSDIVTLSLEVCRAICSLGFKAVGIDSPSVGNSAIHKEIFNSGALIIENISDKLRNLVNKVFEFHCYPILIKDGDGAPARAFAIL</sequence>
<organism evidence="1 2">
    <name type="scientific">Candidatus Marsarchaeota G2 archaeon ECH_B_SAG-E12</name>
    <dbReference type="NCBI Taxonomy" id="1978164"/>
    <lineage>
        <taxon>Archaea</taxon>
        <taxon>Candidatus Marsarchaeota</taxon>
        <taxon>Candidatus Marsarchaeota group 2</taxon>
    </lineage>
</organism>
<evidence type="ECO:0000313" key="1">
    <source>
        <dbReference type="EMBL" id="PSO03642.1"/>
    </source>
</evidence>
<dbReference type="Gene3D" id="3.50.30.50">
    <property type="entry name" value="Putative cyclase"/>
    <property type="match status" value="1"/>
</dbReference>
<dbReference type="GO" id="GO:0019441">
    <property type="term" value="P:L-tryptophan catabolic process to kynurenine"/>
    <property type="evidence" value="ECO:0007669"/>
    <property type="project" value="InterPro"/>
</dbReference>
<dbReference type="GO" id="GO:0004061">
    <property type="term" value="F:arylformamidase activity"/>
    <property type="evidence" value="ECO:0007669"/>
    <property type="project" value="InterPro"/>
</dbReference>
<dbReference type="InterPro" id="IPR007325">
    <property type="entry name" value="KFase/CYL"/>
</dbReference>
<proteinExistence type="predicted"/>
<dbReference type="InterPro" id="IPR037175">
    <property type="entry name" value="KFase_sf"/>
</dbReference>
<protein>
    <recommendedName>
        <fullName evidence="3">Cyclase</fullName>
    </recommendedName>
</protein>
<dbReference type="PANTHER" id="PTHR31118:SF12">
    <property type="entry name" value="CYCLASE-LIKE PROTEIN 2"/>
    <property type="match status" value="1"/>
</dbReference>
<accession>A0A2R6BYB8</accession>
<comment type="caution">
    <text evidence="1">The sequence shown here is derived from an EMBL/GenBank/DDBJ whole genome shotgun (WGS) entry which is preliminary data.</text>
</comment>